<name>A0A645G3F1_9ZZZZ</name>
<sequence>MNEVLNEFPFLTRPLNCYSAKNMLKPVNFYCQAPEAKAVSLVGGFNSWNPLATPMKRQLDGSWSARVDLSHGHHQYLFLVDGQPTLDPNACGVARNEINERVSLKSVS</sequence>
<dbReference type="CDD" id="cd07184">
    <property type="entry name" value="E_set_Isoamylase_like_N"/>
    <property type="match status" value="1"/>
</dbReference>
<comment type="caution">
    <text evidence="2">The sequence shown here is derived from an EMBL/GenBank/DDBJ whole genome shotgun (WGS) entry which is preliminary data.</text>
</comment>
<dbReference type="EMBL" id="VSSQ01069359">
    <property type="protein sequence ID" value="MPN21388.1"/>
    <property type="molecule type" value="Genomic_DNA"/>
</dbReference>
<accession>A0A645G3F1</accession>
<dbReference type="InterPro" id="IPR004193">
    <property type="entry name" value="Glyco_hydro_13_N"/>
</dbReference>
<dbReference type="InterPro" id="IPR014756">
    <property type="entry name" value="Ig_E-set"/>
</dbReference>
<dbReference type="InterPro" id="IPR013783">
    <property type="entry name" value="Ig-like_fold"/>
</dbReference>
<evidence type="ECO:0000313" key="2">
    <source>
        <dbReference type="EMBL" id="MPN21388.1"/>
    </source>
</evidence>
<proteinExistence type="predicted"/>
<evidence type="ECO:0000259" key="1">
    <source>
        <dbReference type="Pfam" id="PF02922"/>
    </source>
</evidence>
<dbReference type="AlphaFoldDB" id="A0A645G3F1"/>
<reference evidence="2" key="1">
    <citation type="submission" date="2019-08" db="EMBL/GenBank/DDBJ databases">
        <authorList>
            <person name="Kucharzyk K."/>
            <person name="Murdoch R.W."/>
            <person name="Higgins S."/>
            <person name="Loffler F."/>
        </authorList>
    </citation>
    <scope>NUCLEOTIDE SEQUENCE</scope>
</reference>
<dbReference type="GO" id="GO:0004553">
    <property type="term" value="F:hydrolase activity, hydrolyzing O-glycosyl compounds"/>
    <property type="evidence" value="ECO:0007669"/>
    <property type="project" value="InterPro"/>
</dbReference>
<dbReference type="SUPFAM" id="SSF81296">
    <property type="entry name" value="E set domains"/>
    <property type="match status" value="1"/>
</dbReference>
<dbReference type="Pfam" id="PF02922">
    <property type="entry name" value="CBM_48"/>
    <property type="match status" value="1"/>
</dbReference>
<gene>
    <name evidence="2" type="ORF">SDC9_168767</name>
</gene>
<feature type="domain" description="Glycoside hydrolase family 13 N-terminal" evidence="1">
    <location>
        <begin position="25"/>
        <end position="84"/>
    </location>
</feature>
<organism evidence="2">
    <name type="scientific">bioreactor metagenome</name>
    <dbReference type="NCBI Taxonomy" id="1076179"/>
    <lineage>
        <taxon>unclassified sequences</taxon>
        <taxon>metagenomes</taxon>
        <taxon>ecological metagenomes</taxon>
    </lineage>
</organism>
<dbReference type="Gene3D" id="2.60.40.10">
    <property type="entry name" value="Immunoglobulins"/>
    <property type="match status" value="1"/>
</dbReference>
<dbReference type="GO" id="GO:0005975">
    <property type="term" value="P:carbohydrate metabolic process"/>
    <property type="evidence" value="ECO:0007669"/>
    <property type="project" value="InterPro"/>
</dbReference>
<protein>
    <recommendedName>
        <fullName evidence="1">Glycoside hydrolase family 13 N-terminal domain-containing protein</fullName>
    </recommendedName>
</protein>